<dbReference type="InterPro" id="IPR027417">
    <property type="entry name" value="P-loop_NTPase"/>
</dbReference>
<feature type="domain" description="CP-type G" evidence="12">
    <location>
        <begin position="63"/>
        <end position="222"/>
    </location>
</feature>
<dbReference type="EC" id="3.6.1.-" evidence="10"/>
<accession>A0A1U9K6C5</accession>
<dbReference type="InterPro" id="IPR030378">
    <property type="entry name" value="G_CP_dom"/>
</dbReference>
<evidence type="ECO:0000256" key="10">
    <source>
        <dbReference type="HAMAP-Rule" id="MF_01820"/>
    </source>
</evidence>
<dbReference type="STRING" id="1471761.B0W44_06960"/>
<dbReference type="HAMAP" id="MF_01820">
    <property type="entry name" value="GTPase_RsgA"/>
    <property type="match status" value="1"/>
</dbReference>
<comment type="subcellular location">
    <subcellularLocation>
        <location evidence="10">Cytoplasm</location>
    </subcellularLocation>
</comment>
<dbReference type="GO" id="GO:0005737">
    <property type="term" value="C:cytoplasm"/>
    <property type="evidence" value="ECO:0007669"/>
    <property type="project" value="UniProtKB-SubCell"/>
</dbReference>
<comment type="function">
    <text evidence="10">One of several proteins that assist in the late maturation steps of the functional core of the 30S ribosomal subunit. Helps release RbfA from mature subunits. May play a role in the assembly of ribosomal proteins into the subunit. Circularly permuted GTPase that catalyzes slow GTP hydrolysis, GTPase activity is stimulated by the 30S ribosomal subunit.</text>
</comment>
<evidence type="ECO:0000259" key="11">
    <source>
        <dbReference type="PROSITE" id="PS50936"/>
    </source>
</evidence>
<evidence type="ECO:0000256" key="1">
    <source>
        <dbReference type="ARBA" id="ARBA00022490"/>
    </source>
</evidence>
<name>A0A1U9K6C5_9BACL</name>
<dbReference type="Gene3D" id="2.40.50.140">
    <property type="entry name" value="Nucleic acid-binding proteins"/>
    <property type="match status" value="1"/>
</dbReference>
<keyword evidence="4 10" id="KW-0699">rRNA-binding</keyword>
<dbReference type="InterPro" id="IPR010914">
    <property type="entry name" value="RsgA_GTPase_dom"/>
</dbReference>
<dbReference type="GO" id="GO:0042274">
    <property type="term" value="P:ribosomal small subunit biogenesis"/>
    <property type="evidence" value="ECO:0007669"/>
    <property type="project" value="UniProtKB-UniRule"/>
</dbReference>
<keyword evidence="1 10" id="KW-0963">Cytoplasm</keyword>
<dbReference type="InterPro" id="IPR004881">
    <property type="entry name" value="Ribosome_biogen_GTPase_RsgA"/>
</dbReference>
<comment type="cofactor">
    <cofactor evidence="10">
        <name>Zn(2+)</name>
        <dbReference type="ChEBI" id="CHEBI:29105"/>
    </cofactor>
    <text evidence="10">Binds 1 zinc ion per subunit.</text>
</comment>
<gene>
    <name evidence="10" type="primary">rsgA</name>
    <name evidence="13" type="ORF">B0W44_06960</name>
</gene>
<feature type="binding site" evidence="10">
    <location>
        <begin position="112"/>
        <end position="115"/>
    </location>
    <ligand>
        <name>GTP</name>
        <dbReference type="ChEBI" id="CHEBI:37565"/>
    </ligand>
</feature>
<evidence type="ECO:0000256" key="8">
    <source>
        <dbReference type="ARBA" id="ARBA00022884"/>
    </source>
</evidence>
<evidence type="ECO:0000313" key="13">
    <source>
        <dbReference type="EMBL" id="AQS55560.1"/>
    </source>
</evidence>
<dbReference type="OrthoDB" id="9809485at2"/>
<organism evidence="13 14">
    <name type="scientific">Novibacillus thermophilus</name>
    <dbReference type="NCBI Taxonomy" id="1471761"/>
    <lineage>
        <taxon>Bacteria</taxon>
        <taxon>Bacillati</taxon>
        <taxon>Bacillota</taxon>
        <taxon>Bacilli</taxon>
        <taxon>Bacillales</taxon>
        <taxon>Thermoactinomycetaceae</taxon>
        <taxon>Novibacillus</taxon>
    </lineage>
</organism>
<comment type="similarity">
    <text evidence="10">Belongs to the TRAFAC class YlqF/YawG GTPase family. RsgA subfamily.</text>
</comment>
<dbReference type="GO" id="GO:0046872">
    <property type="term" value="F:metal ion binding"/>
    <property type="evidence" value="ECO:0007669"/>
    <property type="project" value="UniProtKB-KW"/>
</dbReference>
<evidence type="ECO:0000256" key="5">
    <source>
        <dbReference type="ARBA" id="ARBA00022741"/>
    </source>
</evidence>
<protein>
    <recommendedName>
        <fullName evidence="10">Small ribosomal subunit biogenesis GTPase RsgA</fullName>
        <ecNumber evidence="10">3.6.1.-</ecNumber>
    </recommendedName>
</protein>
<keyword evidence="8 10" id="KW-0694">RNA-binding</keyword>
<dbReference type="Pfam" id="PF16745">
    <property type="entry name" value="RsgA_N"/>
    <property type="match status" value="1"/>
</dbReference>
<dbReference type="NCBIfam" id="TIGR00157">
    <property type="entry name" value="ribosome small subunit-dependent GTPase A"/>
    <property type="match status" value="1"/>
</dbReference>
<keyword evidence="7 10" id="KW-0862">Zinc</keyword>
<feature type="binding site" evidence="10">
    <location>
        <position position="251"/>
    </location>
    <ligand>
        <name>Zn(2+)</name>
        <dbReference type="ChEBI" id="CHEBI:29105"/>
    </ligand>
</feature>
<dbReference type="AlphaFoldDB" id="A0A1U9K6C5"/>
<feature type="binding site" evidence="10">
    <location>
        <begin position="164"/>
        <end position="172"/>
    </location>
    <ligand>
        <name>GTP</name>
        <dbReference type="ChEBI" id="CHEBI:37565"/>
    </ligand>
</feature>
<feature type="binding site" evidence="10">
    <location>
        <position position="259"/>
    </location>
    <ligand>
        <name>Zn(2+)</name>
        <dbReference type="ChEBI" id="CHEBI:29105"/>
    </ligand>
</feature>
<proteinExistence type="inferred from homology"/>
<keyword evidence="5 10" id="KW-0547">Nucleotide-binding</keyword>
<evidence type="ECO:0000259" key="12">
    <source>
        <dbReference type="PROSITE" id="PS51721"/>
    </source>
</evidence>
<dbReference type="SUPFAM" id="SSF52540">
    <property type="entry name" value="P-loop containing nucleoside triphosphate hydrolases"/>
    <property type="match status" value="1"/>
</dbReference>
<evidence type="ECO:0000256" key="4">
    <source>
        <dbReference type="ARBA" id="ARBA00022730"/>
    </source>
</evidence>
<keyword evidence="9 10" id="KW-0342">GTP-binding</keyword>
<evidence type="ECO:0000256" key="7">
    <source>
        <dbReference type="ARBA" id="ARBA00022833"/>
    </source>
</evidence>
<dbReference type="PROSITE" id="PS51721">
    <property type="entry name" value="G_CP"/>
    <property type="match status" value="1"/>
</dbReference>
<comment type="subunit">
    <text evidence="10">Monomer. Associates with 30S ribosomal subunit, binds 16S rRNA.</text>
</comment>
<reference evidence="13 14" key="1">
    <citation type="journal article" date="2015" name="Int. J. Syst. Evol. Microbiol.">
        <title>Novibacillus thermophilus gen. nov., sp. nov., a Gram-staining-negative and moderately thermophilic member of the family Thermoactinomycetaceae.</title>
        <authorList>
            <person name="Yang G."/>
            <person name="Chen J."/>
            <person name="Zhou S."/>
        </authorList>
    </citation>
    <scope>NUCLEOTIDE SEQUENCE [LARGE SCALE GENOMIC DNA]</scope>
    <source>
        <strain evidence="13 14">SG-1</strain>
    </source>
</reference>
<evidence type="ECO:0000256" key="9">
    <source>
        <dbReference type="ARBA" id="ARBA00023134"/>
    </source>
</evidence>
<dbReference type="PANTHER" id="PTHR32120">
    <property type="entry name" value="SMALL RIBOSOMAL SUBUNIT BIOGENESIS GTPASE RSGA"/>
    <property type="match status" value="1"/>
</dbReference>
<dbReference type="InterPro" id="IPR012340">
    <property type="entry name" value="NA-bd_OB-fold"/>
</dbReference>
<feature type="binding site" evidence="10">
    <location>
        <position position="253"/>
    </location>
    <ligand>
        <name>Zn(2+)</name>
        <dbReference type="ChEBI" id="CHEBI:29105"/>
    </ligand>
</feature>
<feature type="domain" description="EngC GTPase" evidence="11">
    <location>
        <begin position="72"/>
        <end position="220"/>
    </location>
</feature>
<evidence type="ECO:0000256" key="2">
    <source>
        <dbReference type="ARBA" id="ARBA00022517"/>
    </source>
</evidence>
<dbReference type="GO" id="GO:0005525">
    <property type="term" value="F:GTP binding"/>
    <property type="evidence" value="ECO:0007669"/>
    <property type="project" value="UniProtKB-UniRule"/>
</dbReference>
<keyword evidence="2 10" id="KW-0690">Ribosome biogenesis</keyword>
<dbReference type="InterPro" id="IPR031944">
    <property type="entry name" value="RsgA_N"/>
</dbReference>
<feature type="binding site" evidence="10">
    <location>
        <position position="246"/>
    </location>
    <ligand>
        <name>Zn(2+)</name>
        <dbReference type="ChEBI" id="CHEBI:29105"/>
    </ligand>
</feature>
<dbReference type="GO" id="GO:0019843">
    <property type="term" value="F:rRNA binding"/>
    <property type="evidence" value="ECO:0007669"/>
    <property type="project" value="UniProtKB-KW"/>
</dbReference>
<dbReference type="CDD" id="cd01854">
    <property type="entry name" value="YjeQ_EngC"/>
    <property type="match status" value="1"/>
</dbReference>
<dbReference type="Gene3D" id="3.40.50.300">
    <property type="entry name" value="P-loop containing nucleotide triphosphate hydrolases"/>
    <property type="match status" value="1"/>
</dbReference>
<keyword evidence="14" id="KW-1185">Reference proteome</keyword>
<keyword evidence="6 10" id="KW-0378">Hydrolase</keyword>
<dbReference type="CDD" id="cd04466">
    <property type="entry name" value="S1_YloQ_GTPase"/>
    <property type="match status" value="1"/>
</dbReference>
<dbReference type="EMBL" id="CP019699">
    <property type="protein sequence ID" value="AQS55560.1"/>
    <property type="molecule type" value="Genomic_DNA"/>
</dbReference>
<dbReference type="Proteomes" id="UP000188603">
    <property type="component" value="Chromosome"/>
</dbReference>
<dbReference type="PANTHER" id="PTHR32120:SF11">
    <property type="entry name" value="SMALL RIBOSOMAL SUBUNIT BIOGENESIS GTPASE RSGA 1, MITOCHONDRIAL-RELATED"/>
    <property type="match status" value="1"/>
</dbReference>
<dbReference type="GO" id="GO:0003924">
    <property type="term" value="F:GTPase activity"/>
    <property type="evidence" value="ECO:0007669"/>
    <property type="project" value="UniProtKB-UniRule"/>
</dbReference>
<dbReference type="RefSeq" id="WP_077719427.1">
    <property type="nucleotide sequence ID" value="NZ_CP019699.1"/>
</dbReference>
<evidence type="ECO:0000256" key="6">
    <source>
        <dbReference type="ARBA" id="ARBA00022801"/>
    </source>
</evidence>
<evidence type="ECO:0000256" key="3">
    <source>
        <dbReference type="ARBA" id="ARBA00022723"/>
    </source>
</evidence>
<dbReference type="SUPFAM" id="SSF50249">
    <property type="entry name" value="Nucleic acid-binding proteins"/>
    <property type="match status" value="1"/>
</dbReference>
<dbReference type="Gene3D" id="1.10.40.50">
    <property type="entry name" value="Probable gtpase engc, domain 3"/>
    <property type="match status" value="1"/>
</dbReference>
<evidence type="ECO:0000313" key="14">
    <source>
        <dbReference type="Proteomes" id="UP000188603"/>
    </source>
</evidence>
<dbReference type="Pfam" id="PF03193">
    <property type="entry name" value="RsgA_GTPase"/>
    <property type="match status" value="1"/>
</dbReference>
<dbReference type="KEGG" id="ntr:B0W44_06960"/>
<dbReference type="PROSITE" id="PS50936">
    <property type="entry name" value="ENGC_GTPASE"/>
    <property type="match status" value="1"/>
</dbReference>
<sequence>MPEGRIVKSLSGYYYVKSGGQLWQCRARGLFKKKQYSPLVGDWVHFDETENGEGYIQSIEPRKTELVRPPVANADQAVIVHSVREPDLQPLLIDKFLVHAERAGMKPFIVFTKIDLGAPKGELEELIAVYEGIGYPVVLTSVVKNCGLEQLGQMLDGHISVLAGQSGTGKSSLLNALIPEVRLKTGDISRKLGRGRHTTRHVEMLELSTGGWVVDTPGFSRLSFDGWEAEELGTYFPEMAPLADQCKFRGCLHFREPQCAVKGAVDTQTVHALRYEHYLQFLTEIQEQRRYE</sequence>
<keyword evidence="3 10" id="KW-0479">Metal-binding</keyword>